<evidence type="ECO:0000256" key="1">
    <source>
        <dbReference type="PROSITE-ProRule" id="PRU00169"/>
    </source>
</evidence>
<comment type="caution">
    <text evidence="4">The sequence shown here is derived from an EMBL/GenBank/DDBJ whole genome shotgun (WGS) entry which is preliminary data.</text>
</comment>
<dbReference type="Pfam" id="PF13487">
    <property type="entry name" value="HD_5"/>
    <property type="match status" value="1"/>
</dbReference>
<comment type="caution">
    <text evidence="1">Lacks conserved residue(s) required for the propagation of feature annotation.</text>
</comment>
<dbReference type="Proteomes" id="UP001055153">
    <property type="component" value="Unassembled WGS sequence"/>
</dbReference>
<dbReference type="Gene3D" id="1.10.3210.10">
    <property type="entry name" value="Hypothetical protein af1432"/>
    <property type="match status" value="1"/>
</dbReference>
<evidence type="ECO:0000259" key="2">
    <source>
        <dbReference type="PROSITE" id="PS50110"/>
    </source>
</evidence>
<dbReference type="SMART" id="SM00471">
    <property type="entry name" value="HDc"/>
    <property type="match status" value="1"/>
</dbReference>
<dbReference type="InterPro" id="IPR011006">
    <property type="entry name" value="CheY-like_superfamily"/>
</dbReference>
<dbReference type="Gene3D" id="3.40.50.2300">
    <property type="match status" value="1"/>
</dbReference>
<evidence type="ECO:0000313" key="4">
    <source>
        <dbReference type="EMBL" id="GJE01114.1"/>
    </source>
</evidence>
<organism evidence="4 5">
    <name type="scientific">Methylobacterium isbiliense</name>
    <dbReference type="NCBI Taxonomy" id="315478"/>
    <lineage>
        <taxon>Bacteria</taxon>
        <taxon>Pseudomonadati</taxon>
        <taxon>Pseudomonadota</taxon>
        <taxon>Alphaproteobacteria</taxon>
        <taxon>Hyphomicrobiales</taxon>
        <taxon>Methylobacteriaceae</taxon>
        <taxon>Methylobacterium</taxon>
    </lineage>
</organism>
<dbReference type="InterPro" id="IPR003607">
    <property type="entry name" value="HD/PDEase_dom"/>
</dbReference>
<evidence type="ECO:0000313" key="5">
    <source>
        <dbReference type="Proteomes" id="UP001055153"/>
    </source>
</evidence>
<feature type="domain" description="HD-GYP" evidence="3">
    <location>
        <begin position="148"/>
        <end position="345"/>
    </location>
</feature>
<dbReference type="SUPFAM" id="SSF52172">
    <property type="entry name" value="CheY-like"/>
    <property type="match status" value="1"/>
</dbReference>
<feature type="domain" description="Response regulatory" evidence="2">
    <location>
        <begin position="8"/>
        <end position="121"/>
    </location>
</feature>
<reference evidence="4" key="1">
    <citation type="journal article" date="2021" name="Front. Microbiol.">
        <title>Comprehensive Comparative Genomics and Phenotyping of Methylobacterium Species.</title>
        <authorList>
            <person name="Alessa O."/>
            <person name="Ogura Y."/>
            <person name="Fujitani Y."/>
            <person name="Takami H."/>
            <person name="Hayashi T."/>
            <person name="Sahin N."/>
            <person name="Tani A."/>
        </authorList>
    </citation>
    <scope>NUCLEOTIDE SEQUENCE</scope>
    <source>
        <strain evidence="4">DSM 17168</strain>
    </source>
</reference>
<proteinExistence type="predicted"/>
<accession>A0ABQ4SEY1</accession>
<dbReference type="InterPro" id="IPR037522">
    <property type="entry name" value="HD_GYP_dom"/>
</dbReference>
<dbReference type="InterPro" id="IPR001789">
    <property type="entry name" value="Sig_transdc_resp-reg_receiver"/>
</dbReference>
<dbReference type="SUPFAM" id="SSF109604">
    <property type="entry name" value="HD-domain/PDEase-like"/>
    <property type="match status" value="1"/>
</dbReference>
<dbReference type="InterPro" id="IPR052020">
    <property type="entry name" value="Cyclic_di-GMP/3'3'-cGAMP_PDE"/>
</dbReference>
<dbReference type="PANTHER" id="PTHR45228">
    <property type="entry name" value="CYCLIC DI-GMP PHOSPHODIESTERASE TM_0186-RELATED"/>
    <property type="match status" value="1"/>
</dbReference>
<dbReference type="PROSITE" id="PS51832">
    <property type="entry name" value="HD_GYP"/>
    <property type="match status" value="1"/>
</dbReference>
<dbReference type="PROSITE" id="PS50110">
    <property type="entry name" value="RESPONSE_REGULATORY"/>
    <property type="match status" value="1"/>
</dbReference>
<dbReference type="PANTHER" id="PTHR45228:SF1">
    <property type="entry name" value="CYCLIC DI-GMP PHOSPHODIESTERASE TM_0186"/>
    <property type="match status" value="1"/>
</dbReference>
<dbReference type="CDD" id="cd00077">
    <property type="entry name" value="HDc"/>
    <property type="match status" value="1"/>
</dbReference>
<protein>
    <submittedName>
        <fullName evidence="4">Cyclic di-GMP phosphodiesterase response regulator RpfG</fullName>
    </submittedName>
</protein>
<keyword evidence="5" id="KW-1185">Reference proteome</keyword>
<dbReference type="EMBL" id="BPQQ01000034">
    <property type="protein sequence ID" value="GJE01114.1"/>
    <property type="molecule type" value="Genomic_DNA"/>
</dbReference>
<dbReference type="RefSeq" id="WP_238235919.1">
    <property type="nucleotide sequence ID" value="NZ_BPQQ01000034.1"/>
</dbReference>
<evidence type="ECO:0000259" key="3">
    <source>
        <dbReference type="PROSITE" id="PS51832"/>
    </source>
</evidence>
<gene>
    <name evidence="4" type="primary">rpfG_2</name>
    <name evidence="4" type="ORF">GMJLKIPL_3043</name>
</gene>
<sequence>MPPAADPSVVIVTARPDAGALVRIVSPAHTSRVLDTAPAALAALGEGTADLVLIEDSPHLDGVALVRDLRRLPHLVGTSLMLIGAGDPAATRRRALEAGATDVVLPPLDGFDLQIRARNLIALARAQGTARLQAADLARAREQAETERAQREREIIHRLILAAEFRDDQAGDHLTRVAGCVIAIADGLGLSEQEANDIALASTMHDIGKIGVADSILHKAGPLTEAERTEMMQHALRGYRMLHDSDSPLLRLAAEIALTHHERWDGSGYPRGLAGEAIPLPGRITAVADVFDALISDRVYKPGWPPEQARRFLEEHAGSHFDPACVRAFVSRWDEIAALIADRPASQAA</sequence>
<name>A0ABQ4SEY1_9HYPH</name>
<reference evidence="4" key="2">
    <citation type="submission" date="2021-08" db="EMBL/GenBank/DDBJ databases">
        <authorList>
            <person name="Tani A."/>
            <person name="Ola A."/>
            <person name="Ogura Y."/>
            <person name="Katsura K."/>
            <person name="Hayashi T."/>
        </authorList>
    </citation>
    <scope>NUCLEOTIDE SEQUENCE</scope>
    <source>
        <strain evidence="4">DSM 17168</strain>
    </source>
</reference>